<name>A0A846J5S3_CLOBO</name>
<protein>
    <submittedName>
        <fullName evidence="2">Antibiotic biosynthesis monooxygenase</fullName>
    </submittedName>
</protein>
<dbReference type="EMBL" id="SWQE01000001">
    <property type="protein sequence ID" value="NFJ07387.1"/>
    <property type="molecule type" value="Genomic_DNA"/>
</dbReference>
<sequence length="110" mass="13176">MNNAKEIIILYIRFKIKKGKKDEFKELLSSNIDRMEHEPAFISAILSDDVDNSDEITLYEIWKGTKESWLKEELPKPYREKYESKLVDLIEERIISYLSPTKEWKTDFTK</sequence>
<reference evidence="2 3" key="1">
    <citation type="submission" date="2019-04" db="EMBL/GenBank/DDBJ databases">
        <title>Genome sequencing of Clostridium botulinum Groups I-IV and Clostridium butyricum.</title>
        <authorList>
            <person name="Brunt J."/>
            <person name="Van Vliet A.H.M."/>
            <person name="Stringer S.C."/>
            <person name="Carter A.T."/>
            <person name="Peck M.W."/>
        </authorList>
    </citation>
    <scope>NUCLEOTIDE SEQUENCE [LARGE SCALE GENOMIC DNA]</scope>
    <source>
        <strain evidence="2 3">Colworth BL30</strain>
    </source>
</reference>
<dbReference type="Gene3D" id="3.30.70.100">
    <property type="match status" value="1"/>
</dbReference>
<gene>
    <name evidence="2" type="ORF">FC871_02565</name>
</gene>
<dbReference type="GO" id="GO:0004497">
    <property type="term" value="F:monooxygenase activity"/>
    <property type="evidence" value="ECO:0007669"/>
    <property type="project" value="UniProtKB-KW"/>
</dbReference>
<dbReference type="PROSITE" id="PS51725">
    <property type="entry name" value="ABM"/>
    <property type="match status" value="1"/>
</dbReference>
<keyword evidence="2" id="KW-0503">Monooxygenase</keyword>
<evidence type="ECO:0000313" key="3">
    <source>
        <dbReference type="Proteomes" id="UP000480039"/>
    </source>
</evidence>
<keyword evidence="2" id="KW-0560">Oxidoreductase</keyword>
<feature type="domain" description="ABM" evidence="1">
    <location>
        <begin position="8"/>
        <end position="98"/>
    </location>
</feature>
<dbReference type="InterPro" id="IPR011008">
    <property type="entry name" value="Dimeric_a/b-barrel"/>
</dbReference>
<dbReference type="InterPro" id="IPR007138">
    <property type="entry name" value="ABM_dom"/>
</dbReference>
<proteinExistence type="predicted"/>
<dbReference type="Proteomes" id="UP000480039">
    <property type="component" value="Unassembled WGS sequence"/>
</dbReference>
<accession>A0A846J5S3</accession>
<comment type="caution">
    <text evidence="2">The sequence shown here is derived from an EMBL/GenBank/DDBJ whole genome shotgun (WGS) entry which is preliminary data.</text>
</comment>
<organism evidence="2 3">
    <name type="scientific">Clostridium botulinum</name>
    <dbReference type="NCBI Taxonomy" id="1491"/>
    <lineage>
        <taxon>Bacteria</taxon>
        <taxon>Bacillati</taxon>
        <taxon>Bacillota</taxon>
        <taxon>Clostridia</taxon>
        <taxon>Eubacteriales</taxon>
        <taxon>Clostridiaceae</taxon>
        <taxon>Clostridium</taxon>
    </lineage>
</organism>
<dbReference type="Pfam" id="PF03992">
    <property type="entry name" value="ABM"/>
    <property type="match status" value="1"/>
</dbReference>
<dbReference type="SUPFAM" id="SSF54909">
    <property type="entry name" value="Dimeric alpha+beta barrel"/>
    <property type="match status" value="1"/>
</dbReference>
<dbReference type="AlphaFoldDB" id="A0A846J5S3"/>
<evidence type="ECO:0000259" key="1">
    <source>
        <dbReference type="PROSITE" id="PS51725"/>
    </source>
</evidence>
<evidence type="ECO:0000313" key="2">
    <source>
        <dbReference type="EMBL" id="NFJ07387.1"/>
    </source>
</evidence>